<dbReference type="Pfam" id="PF02737">
    <property type="entry name" value="3HCDH_N"/>
    <property type="match status" value="1"/>
</dbReference>
<dbReference type="AlphaFoldDB" id="A0A7C9F8U5"/>
<sequence>MVIEAVFENVTLKQTIFCEMEKSCPPHCIFASNTTAIDLIAIGERTNSQDRIIGTHFFSGFLMNSPAHIMPLVEIIRTNMTSPQVILDLITLAKTMKKVPIVVHNCTGFAVSRIVFTYTQSAHLLANLGINVFRIDRVI</sequence>
<dbReference type="PANTHER" id="PTHR23309:SF34">
    <property type="entry name" value="PEROXISOMAL FATTY ACID BETA-OXIDATION MULTIFUNCTIONAL PROTEIN AIM1-LIKE"/>
    <property type="match status" value="1"/>
</dbReference>
<keyword evidence="1" id="KW-0413">Isomerase</keyword>
<dbReference type="GO" id="GO:0016829">
    <property type="term" value="F:lyase activity"/>
    <property type="evidence" value="ECO:0007669"/>
    <property type="project" value="UniProtKB-KW"/>
</dbReference>
<dbReference type="GO" id="GO:0006635">
    <property type="term" value="P:fatty acid beta-oxidation"/>
    <property type="evidence" value="ECO:0007669"/>
    <property type="project" value="TreeGrafter"/>
</dbReference>
<evidence type="ECO:0000313" key="5">
    <source>
        <dbReference type="EMBL" id="MBA4678527.1"/>
    </source>
</evidence>
<reference evidence="5" key="2">
    <citation type="submission" date="2020-07" db="EMBL/GenBank/DDBJ databases">
        <authorList>
            <person name="Vera ALvarez R."/>
            <person name="Arias-Moreno D.M."/>
            <person name="Jimenez-Jacinto V."/>
            <person name="Jimenez-Bremont J.F."/>
            <person name="Swaminathan K."/>
            <person name="Moose S.P."/>
            <person name="Guerrero-Gonzalez M.L."/>
            <person name="Marino-Ramirez L."/>
            <person name="Landsman D."/>
            <person name="Rodriguez-Kessler M."/>
            <person name="Delgado-Sanchez P."/>
        </authorList>
    </citation>
    <scope>NUCLEOTIDE SEQUENCE</scope>
    <source>
        <tissue evidence="5">Cladode</tissue>
    </source>
</reference>
<protein>
    <recommendedName>
        <fullName evidence="4">3-hydroxyacyl-CoA dehydrogenase NAD binding domain-containing protein</fullName>
    </recommendedName>
</protein>
<evidence type="ECO:0000259" key="4">
    <source>
        <dbReference type="Pfam" id="PF02737"/>
    </source>
</evidence>
<dbReference type="InterPro" id="IPR036291">
    <property type="entry name" value="NAD(P)-bd_dom_sf"/>
</dbReference>
<dbReference type="Gene3D" id="3.40.50.720">
    <property type="entry name" value="NAD(P)-binding Rossmann-like Domain"/>
    <property type="match status" value="1"/>
</dbReference>
<reference evidence="5" key="1">
    <citation type="journal article" date="2013" name="J. Plant Res.">
        <title>Effect of fungi and light on seed germination of three Opuntia species from semiarid lands of central Mexico.</title>
        <authorList>
            <person name="Delgado-Sanchez P."/>
            <person name="Jimenez-Bremont J.F."/>
            <person name="Guerrero-Gonzalez Mde L."/>
            <person name="Flores J."/>
        </authorList>
    </citation>
    <scope>NUCLEOTIDE SEQUENCE</scope>
    <source>
        <tissue evidence="5">Cladode</tissue>
    </source>
</reference>
<dbReference type="PANTHER" id="PTHR23309">
    <property type="entry name" value="3-HYDROXYACYL-COA DEHYROGENASE"/>
    <property type="match status" value="1"/>
</dbReference>
<dbReference type="EMBL" id="GISG01279573">
    <property type="protein sequence ID" value="MBA4678527.1"/>
    <property type="molecule type" value="Transcribed_RNA"/>
</dbReference>
<organism evidence="5">
    <name type="scientific">Opuntia streptacantha</name>
    <name type="common">Prickly pear cactus</name>
    <name type="synonym">Opuntia cardona</name>
    <dbReference type="NCBI Taxonomy" id="393608"/>
    <lineage>
        <taxon>Eukaryota</taxon>
        <taxon>Viridiplantae</taxon>
        <taxon>Streptophyta</taxon>
        <taxon>Embryophyta</taxon>
        <taxon>Tracheophyta</taxon>
        <taxon>Spermatophyta</taxon>
        <taxon>Magnoliopsida</taxon>
        <taxon>eudicotyledons</taxon>
        <taxon>Gunneridae</taxon>
        <taxon>Pentapetalae</taxon>
        <taxon>Caryophyllales</taxon>
        <taxon>Cactineae</taxon>
        <taxon>Cactaceae</taxon>
        <taxon>Opuntioideae</taxon>
        <taxon>Opuntia</taxon>
    </lineage>
</organism>
<feature type="domain" description="3-hydroxyacyl-CoA dehydrogenase NAD binding" evidence="4">
    <location>
        <begin position="1"/>
        <end position="105"/>
    </location>
</feature>
<proteinExistence type="predicted"/>
<dbReference type="InterPro" id="IPR006176">
    <property type="entry name" value="3-OHacyl-CoA_DH_NAD-bd"/>
</dbReference>
<evidence type="ECO:0000256" key="1">
    <source>
        <dbReference type="ARBA" id="ARBA00023235"/>
    </source>
</evidence>
<dbReference type="SUPFAM" id="SSF51735">
    <property type="entry name" value="NAD(P)-binding Rossmann-fold domains"/>
    <property type="match status" value="1"/>
</dbReference>
<name>A0A7C9F8U5_OPUST</name>
<evidence type="ECO:0000256" key="3">
    <source>
        <dbReference type="ARBA" id="ARBA00023268"/>
    </source>
</evidence>
<keyword evidence="3" id="KW-0511">Multifunctional enzyme</keyword>
<accession>A0A7C9F8U5</accession>
<dbReference type="GO" id="GO:0016853">
    <property type="term" value="F:isomerase activity"/>
    <property type="evidence" value="ECO:0007669"/>
    <property type="project" value="UniProtKB-KW"/>
</dbReference>
<dbReference type="GO" id="GO:0070403">
    <property type="term" value="F:NAD+ binding"/>
    <property type="evidence" value="ECO:0007669"/>
    <property type="project" value="InterPro"/>
</dbReference>
<dbReference type="GO" id="GO:0003857">
    <property type="term" value="F:(3S)-3-hydroxyacyl-CoA dehydrogenase (NAD+) activity"/>
    <property type="evidence" value="ECO:0007669"/>
    <property type="project" value="TreeGrafter"/>
</dbReference>
<evidence type="ECO:0000256" key="2">
    <source>
        <dbReference type="ARBA" id="ARBA00023239"/>
    </source>
</evidence>
<dbReference type="GO" id="GO:0005777">
    <property type="term" value="C:peroxisome"/>
    <property type="evidence" value="ECO:0007669"/>
    <property type="project" value="TreeGrafter"/>
</dbReference>
<keyword evidence="2" id="KW-0456">Lyase</keyword>
<dbReference type="EMBL" id="GISG01279574">
    <property type="protein sequence ID" value="MBA4678528.1"/>
    <property type="molecule type" value="Transcribed_RNA"/>
</dbReference>